<accession>A0A165YKG3</accession>
<dbReference type="EMBL" id="KV417695">
    <property type="protein sequence ID" value="KZP09653.1"/>
    <property type="molecule type" value="Genomic_DNA"/>
</dbReference>
<feature type="non-terminal residue" evidence="2">
    <location>
        <position position="1"/>
    </location>
</feature>
<feature type="chain" id="PRO_5007869565" description="DUF659 domain-containing protein" evidence="1">
    <location>
        <begin position="28"/>
        <end position="80"/>
    </location>
</feature>
<dbReference type="Proteomes" id="UP000076532">
    <property type="component" value="Unassembled WGS sequence"/>
</dbReference>
<protein>
    <recommendedName>
        <fullName evidence="4">DUF659 domain-containing protein</fullName>
    </recommendedName>
</protein>
<sequence>LRNTSTEHKTAVLLLVCLEAAITEVEEIFNIKVITVVTDSSGGCCKAHCNLLNKYLYFVVINCYTHQVHFCIISGHPIFI</sequence>
<proteinExistence type="predicted"/>
<gene>
    <name evidence="2" type="ORF">FIBSPDRAFT_759650</name>
</gene>
<reference evidence="2 3" key="1">
    <citation type="journal article" date="2016" name="Mol. Biol. Evol.">
        <title>Comparative Genomics of Early-Diverging Mushroom-Forming Fungi Provides Insights into the Origins of Lignocellulose Decay Capabilities.</title>
        <authorList>
            <person name="Nagy L.G."/>
            <person name="Riley R."/>
            <person name="Tritt A."/>
            <person name="Adam C."/>
            <person name="Daum C."/>
            <person name="Floudas D."/>
            <person name="Sun H."/>
            <person name="Yadav J.S."/>
            <person name="Pangilinan J."/>
            <person name="Larsson K.H."/>
            <person name="Matsuura K."/>
            <person name="Barry K."/>
            <person name="Labutti K."/>
            <person name="Kuo R."/>
            <person name="Ohm R.A."/>
            <person name="Bhattacharya S.S."/>
            <person name="Shirouzu T."/>
            <person name="Yoshinaga Y."/>
            <person name="Martin F.M."/>
            <person name="Grigoriev I.V."/>
            <person name="Hibbett D.S."/>
        </authorList>
    </citation>
    <scope>NUCLEOTIDE SEQUENCE [LARGE SCALE GENOMIC DNA]</scope>
    <source>
        <strain evidence="2 3">CBS 109695</strain>
    </source>
</reference>
<name>A0A165YKG3_9AGAM</name>
<feature type="signal peptide" evidence="1">
    <location>
        <begin position="1"/>
        <end position="27"/>
    </location>
</feature>
<evidence type="ECO:0000256" key="1">
    <source>
        <dbReference type="SAM" id="SignalP"/>
    </source>
</evidence>
<keyword evidence="1" id="KW-0732">Signal</keyword>
<evidence type="ECO:0000313" key="3">
    <source>
        <dbReference type="Proteomes" id="UP000076532"/>
    </source>
</evidence>
<evidence type="ECO:0000313" key="2">
    <source>
        <dbReference type="EMBL" id="KZP09653.1"/>
    </source>
</evidence>
<dbReference type="AlphaFoldDB" id="A0A165YKG3"/>
<evidence type="ECO:0008006" key="4">
    <source>
        <dbReference type="Google" id="ProtNLM"/>
    </source>
</evidence>
<organism evidence="2 3">
    <name type="scientific">Athelia psychrophila</name>
    <dbReference type="NCBI Taxonomy" id="1759441"/>
    <lineage>
        <taxon>Eukaryota</taxon>
        <taxon>Fungi</taxon>
        <taxon>Dikarya</taxon>
        <taxon>Basidiomycota</taxon>
        <taxon>Agaricomycotina</taxon>
        <taxon>Agaricomycetes</taxon>
        <taxon>Agaricomycetidae</taxon>
        <taxon>Atheliales</taxon>
        <taxon>Atheliaceae</taxon>
        <taxon>Athelia</taxon>
    </lineage>
</organism>
<keyword evidence="3" id="KW-1185">Reference proteome</keyword>